<dbReference type="GO" id="GO:0006646">
    <property type="term" value="P:phosphatidylethanolamine biosynthetic process"/>
    <property type="evidence" value="ECO:0007669"/>
    <property type="project" value="UniProtKB-UniPathway"/>
</dbReference>
<keyword evidence="4" id="KW-0444">Lipid biosynthesis</keyword>
<evidence type="ECO:0000256" key="4">
    <source>
        <dbReference type="ARBA" id="ARBA00022516"/>
    </source>
</evidence>
<protein>
    <recommendedName>
        <fullName evidence="3">phosphatidylserine decarboxylase</fullName>
        <ecNumber evidence="3">4.1.1.65</ecNumber>
    </recommendedName>
</protein>
<organism evidence="12 13">
    <name type="scientific">Apophysomyces ossiformis</name>
    <dbReference type="NCBI Taxonomy" id="679940"/>
    <lineage>
        <taxon>Eukaryota</taxon>
        <taxon>Fungi</taxon>
        <taxon>Fungi incertae sedis</taxon>
        <taxon>Mucoromycota</taxon>
        <taxon>Mucoromycotina</taxon>
        <taxon>Mucoromycetes</taxon>
        <taxon>Mucorales</taxon>
        <taxon>Mucorineae</taxon>
        <taxon>Mucoraceae</taxon>
        <taxon>Apophysomyces</taxon>
    </lineage>
</organism>
<comment type="pathway">
    <text evidence="11">Phospholipid metabolism; phosphatidylethanolamine biosynthesis.</text>
</comment>
<keyword evidence="13" id="KW-1185">Reference proteome</keyword>
<evidence type="ECO:0000313" key="13">
    <source>
        <dbReference type="Proteomes" id="UP000605846"/>
    </source>
</evidence>
<evidence type="ECO:0000256" key="3">
    <source>
        <dbReference type="ARBA" id="ARBA00012243"/>
    </source>
</evidence>
<evidence type="ECO:0000256" key="6">
    <source>
        <dbReference type="ARBA" id="ARBA00023098"/>
    </source>
</evidence>
<keyword evidence="10" id="KW-0670">Pyruvate</keyword>
<dbReference type="OrthoDB" id="5973539at2759"/>
<dbReference type="AlphaFoldDB" id="A0A8H7BTZ6"/>
<dbReference type="Pfam" id="PF02666">
    <property type="entry name" value="PS_Dcarbxylase"/>
    <property type="match status" value="1"/>
</dbReference>
<evidence type="ECO:0000256" key="11">
    <source>
        <dbReference type="ARBA" id="ARBA00024326"/>
    </source>
</evidence>
<evidence type="ECO:0000256" key="2">
    <source>
        <dbReference type="ARBA" id="ARBA00005189"/>
    </source>
</evidence>
<evidence type="ECO:0000256" key="1">
    <source>
        <dbReference type="ARBA" id="ARBA00001928"/>
    </source>
</evidence>
<dbReference type="UniPathway" id="UPA00558"/>
<keyword evidence="9" id="KW-1208">Phospholipid metabolism</keyword>
<keyword evidence="8" id="KW-0456">Lyase</keyword>
<reference evidence="12" key="1">
    <citation type="submission" date="2020-01" db="EMBL/GenBank/DDBJ databases">
        <title>Genome Sequencing of Three Apophysomyces-Like Fungal Strains Confirms a Novel Fungal Genus in the Mucoromycota with divergent Burkholderia-like Endosymbiotic Bacteria.</title>
        <authorList>
            <person name="Stajich J.E."/>
            <person name="Macias A.M."/>
            <person name="Carter-House D."/>
            <person name="Lovett B."/>
            <person name="Kasson L.R."/>
            <person name="Berry K."/>
            <person name="Grigoriev I."/>
            <person name="Chang Y."/>
            <person name="Spatafora J."/>
            <person name="Kasson M.T."/>
        </authorList>
    </citation>
    <scope>NUCLEOTIDE SEQUENCE</scope>
    <source>
        <strain evidence="12">NRRL A-21654</strain>
    </source>
</reference>
<keyword evidence="6" id="KW-0443">Lipid metabolism</keyword>
<keyword evidence="5" id="KW-0210">Decarboxylase</keyword>
<dbReference type="PANTHER" id="PTHR10067:SF17">
    <property type="entry name" value="PHOSPHATIDYLSERINE DECARBOXYLASE PROENZYME 2"/>
    <property type="match status" value="1"/>
</dbReference>
<comment type="cofactor">
    <cofactor evidence="1">
        <name>pyruvate</name>
        <dbReference type="ChEBI" id="CHEBI:15361"/>
    </cofactor>
</comment>
<comment type="caution">
    <text evidence="12">The sequence shown here is derived from an EMBL/GenBank/DDBJ whole genome shotgun (WGS) entry which is preliminary data.</text>
</comment>
<dbReference type="GO" id="GO:0004609">
    <property type="term" value="F:phosphatidylserine decarboxylase activity"/>
    <property type="evidence" value="ECO:0007669"/>
    <property type="project" value="UniProtKB-EC"/>
</dbReference>
<comment type="pathway">
    <text evidence="2">Lipid metabolism.</text>
</comment>
<evidence type="ECO:0000256" key="9">
    <source>
        <dbReference type="ARBA" id="ARBA00023264"/>
    </source>
</evidence>
<dbReference type="EMBL" id="JABAYA010000057">
    <property type="protein sequence ID" value="KAF7727413.1"/>
    <property type="molecule type" value="Genomic_DNA"/>
</dbReference>
<evidence type="ECO:0000256" key="8">
    <source>
        <dbReference type="ARBA" id="ARBA00023239"/>
    </source>
</evidence>
<proteinExistence type="predicted"/>
<keyword evidence="7" id="KW-0594">Phospholipid biosynthesis</keyword>
<evidence type="ECO:0000256" key="5">
    <source>
        <dbReference type="ARBA" id="ARBA00022793"/>
    </source>
</evidence>
<sequence length="408" mass="46969">MTVDEQDFYSFESHEEVEEHIKSNNHEGLMRAFTRSIDETHSGKIVHGGIHTPAIHTPKHWYKRKLTNWLHEHLLPENVKLAVEKRFGNFVIIRETGEYEYEAMPLYTRIGMHLLFTGHYRQKAVETDAMHKLFLYETNRQGTYFTDPKSVSQIPSFVEHYNIELDEFVVSDVNEYTNFNEFFSRAIRPELRPIAYQENPDILVSAADCRLNVFQSIDDATKFWQANRKHVNIYLTYFRIKGKEFTVANLLKDEGLAEELQGGSLAIFRLAPQDYHRWHAPAGGVLESIQNIDGTYYTVNPCLVREDVNVFTENHRQILTMRNHKGSRFTIVAIGALLVGSIVLTNADEPGKELKKGEEMGYFQYGGSTVIAVFPKDTVIWDADLLQNSEKSLETKVVVGEKIGTFIN</sequence>
<evidence type="ECO:0000313" key="12">
    <source>
        <dbReference type="EMBL" id="KAF7727413.1"/>
    </source>
</evidence>
<accession>A0A8H7BTZ6</accession>
<dbReference type="PANTHER" id="PTHR10067">
    <property type="entry name" value="PHOSPHATIDYLSERINE DECARBOXYLASE"/>
    <property type="match status" value="1"/>
</dbReference>
<name>A0A8H7BTZ6_9FUNG</name>
<evidence type="ECO:0000256" key="10">
    <source>
        <dbReference type="ARBA" id="ARBA00023317"/>
    </source>
</evidence>
<dbReference type="EC" id="4.1.1.65" evidence="3"/>
<dbReference type="NCBIfam" id="TIGR00163">
    <property type="entry name" value="PS_decarb"/>
    <property type="match status" value="1"/>
</dbReference>
<gene>
    <name evidence="12" type="ORF">EC973_007577</name>
</gene>
<dbReference type="Proteomes" id="UP000605846">
    <property type="component" value="Unassembled WGS sequence"/>
</dbReference>
<evidence type="ECO:0000256" key="7">
    <source>
        <dbReference type="ARBA" id="ARBA00023209"/>
    </source>
</evidence>
<dbReference type="InterPro" id="IPR033177">
    <property type="entry name" value="PSD-B"/>
</dbReference>
<dbReference type="InterPro" id="IPR003817">
    <property type="entry name" value="PS_Dcarbxylase"/>
</dbReference>